<dbReference type="KEGG" id="cgle:NCTC11432_01425"/>
<dbReference type="RefSeq" id="WP_002978352.1">
    <property type="nucleotide sequence ID" value="NZ_CP068486.1"/>
</dbReference>
<dbReference type="AlphaFoldDB" id="A0A3S4PDH3"/>
<dbReference type="Proteomes" id="UP000279227">
    <property type="component" value="Chromosome"/>
</dbReference>
<keyword evidence="1" id="KW-0472">Membrane</keyword>
<gene>
    <name evidence="2" type="ORF">NCTC11432_01425</name>
</gene>
<evidence type="ECO:0000313" key="3">
    <source>
        <dbReference type="Proteomes" id="UP000279227"/>
    </source>
</evidence>
<dbReference type="GeneID" id="93021437"/>
<protein>
    <submittedName>
        <fullName evidence="2">Uncharacterized protein</fullName>
    </submittedName>
</protein>
<dbReference type="STRING" id="525257.HMPREF0204_13042"/>
<reference evidence="2 3" key="1">
    <citation type="submission" date="2018-12" db="EMBL/GenBank/DDBJ databases">
        <authorList>
            <consortium name="Pathogen Informatics"/>
        </authorList>
    </citation>
    <scope>NUCLEOTIDE SEQUENCE [LARGE SCALE GENOMIC DNA]</scope>
    <source>
        <strain evidence="2 3">NCTC11432</strain>
    </source>
</reference>
<name>A0A3S4PDH3_CHRGE</name>
<evidence type="ECO:0000256" key="1">
    <source>
        <dbReference type="SAM" id="Phobius"/>
    </source>
</evidence>
<evidence type="ECO:0000313" key="2">
    <source>
        <dbReference type="EMBL" id="VEE06005.1"/>
    </source>
</evidence>
<proteinExistence type="predicted"/>
<keyword evidence="1" id="KW-1133">Transmembrane helix</keyword>
<organism evidence="2 3">
    <name type="scientific">Chryseobacterium gleum</name>
    <name type="common">Flavobacterium gleum</name>
    <dbReference type="NCBI Taxonomy" id="250"/>
    <lineage>
        <taxon>Bacteria</taxon>
        <taxon>Pseudomonadati</taxon>
        <taxon>Bacteroidota</taxon>
        <taxon>Flavobacteriia</taxon>
        <taxon>Flavobacteriales</taxon>
        <taxon>Weeksellaceae</taxon>
        <taxon>Chryseobacterium group</taxon>
        <taxon>Chryseobacterium</taxon>
    </lineage>
</organism>
<keyword evidence="1" id="KW-0812">Transmembrane</keyword>
<dbReference type="EMBL" id="LR134289">
    <property type="protein sequence ID" value="VEE06005.1"/>
    <property type="molecule type" value="Genomic_DNA"/>
</dbReference>
<accession>A0A3S4PDH3</accession>
<sequence>MKTMKIYSILATICIILLSIWIVILHKNLKETEEVLQQCSERYYKEISEK</sequence>
<feature type="transmembrane region" description="Helical" evidence="1">
    <location>
        <begin position="6"/>
        <end position="25"/>
    </location>
</feature>